<gene>
    <name evidence="1" type="ORF">CW354_08480</name>
</gene>
<protein>
    <submittedName>
        <fullName evidence="1">Uncharacterized protein</fullName>
    </submittedName>
</protein>
<evidence type="ECO:0000313" key="1">
    <source>
        <dbReference type="EMBL" id="PQA88326.1"/>
    </source>
</evidence>
<keyword evidence="2" id="KW-1185">Reference proteome</keyword>
<reference evidence="1 2" key="1">
    <citation type="submission" date="2017-12" db="EMBL/GenBank/DDBJ databases">
        <authorList>
            <person name="Hurst M.R.H."/>
        </authorList>
    </citation>
    <scope>NUCLEOTIDE SEQUENCE [LARGE SCALE GENOMIC DNA]</scope>
    <source>
        <strain evidence="1 2">SY-3-19</strain>
    </source>
</reference>
<accession>A0A2S7K772</accession>
<dbReference type="AlphaFoldDB" id="A0A2S7K772"/>
<dbReference type="Proteomes" id="UP000239504">
    <property type="component" value="Unassembled WGS sequence"/>
</dbReference>
<organism evidence="1 2">
    <name type="scientific">Hyphococcus luteus</name>
    <dbReference type="NCBI Taxonomy" id="2058213"/>
    <lineage>
        <taxon>Bacteria</taxon>
        <taxon>Pseudomonadati</taxon>
        <taxon>Pseudomonadota</taxon>
        <taxon>Alphaproteobacteria</taxon>
        <taxon>Parvularculales</taxon>
        <taxon>Parvularculaceae</taxon>
        <taxon>Hyphococcus</taxon>
    </lineage>
</organism>
<dbReference type="EMBL" id="PJCH01000005">
    <property type="protein sequence ID" value="PQA88326.1"/>
    <property type="molecule type" value="Genomic_DNA"/>
</dbReference>
<evidence type="ECO:0000313" key="2">
    <source>
        <dbReference type="Proteomes" id="UP000239504"/>
    </source>
</evidence>
<proteinExistence type="predicted"/>
<sequence>MILMASATQKSANELDHLLIQRLETGMGKVLGRLSAEKKRKILKSADTPELLYSILKLMPVSIEDAEKVEDAANAVRFRQRMLKAAGGALKAEDVRQLLGYKSVQAVYKAANNRRMLVVEDGGVKLFPKFQFAGGVLNPAIADVLGAAPNTSGWAILQFLVSGDEGLGKASPIALLRKGPAEAERVARFARALEA</sequence>
<name>A0A2S7K772_9PROT</name>
<comment type="caution">
    <text evidence="1">The sequence shown here is derived from an EMBL/GenBank/DDBJ whole genome shotgun (WGS) entry which is preliminary data.</text>
</comment>